<dbReference type="EMBL" id="OZ034821">
    <property type="protein sequence ID" value="CAL1405736.1"/>
    <property type="molecule type" value="Genomic_DNA"/>
</dbReference>
<evidence type="ECO:0000313" key="3">
    <source>
        <dbReference type="Proteomes" id="UP001497516"/>
    </source>
</evidence>
<evidence type="ECO:0000313" key="2">
    <source>
        <dbReference type="EMBL" id="CAL1405736.1"/>
    </source>
</evidence>
<feature type="region of interest" description="Disordered" evidence="1">
    <location>
        <begin position="139"/>
        <end position="163"/>
    </location>
</feature>
<sequence length="214" mass="23064">MGDDGGGGQAGRELAEVRTRAEALDRRIRATEEELGLIKSTTGNMVRGQTALQIAVEEIRTGSQTGYETLAERQAEVDTKLDHISRGQDELRASNNGIRATIVQLAEMIAGMGSRESARRTTNHIPAGDKLKGTIMEAEDKRGDSSPLPVTPQTTPNRGVQGGELMKTRNHTIQALGGAWGRLAMDASDYRPPPTWGCRQAQGRGQTEASEERG</sequence>
<dbReference type="Proteomes" id="UP001497516">
    <property type="component" value="Chromosome 8"/>
</dbReference>
<name>A0AAV2G5E7_9ROSI</name>
<protein>
    <submittedName>
        <fullName evidence="2">Uncharacterized protein</fullName>
    </submittedName>
</protein>
<dbReference type="AlphaFoldDB" id="A0AAV2G5E7"/>
<proteinExistence type="predicted"/>
<feature type="region of interest" description="Disordered" evidence="1">
    <location>
        <begin position="191"/>
        <end position="214"/>
    </location>
</feature>
<accession>A0AAV2G5E7</accession>
<evidence type="ECO:0000256" key="1">
    <source>
        <dbReference type="SAM" id="MobiDB-lite"/>
    </source>
</evidence>
<organism evidence="2 3">
    <name type="scientific">Linum trigynum</name>
    <dbReference type="NCBI Taxonomy" id="586398"/>
    <lineage>
        <taxon>Eukaryota</taxon>
        <taxon>Viridiplantae</taxon>
        <taxon>Streptophyta</taxon>
        <taxon>Embryophyta</taxon>
        <taxon>Tracheophyta</taxon>
        <taxon>Spermatophyta</taxon>
        <taxon>Magnoliopsida</taxon>
        <taxon>eudicotyledons</taxon>
        <taxon>Gunneridae</taxon>
        <taxon>Pentapetalae</taxon>
        <taxon>rosids</taxon>
        <taxon>fabids</taxon>
        <taxon>Malpighiales</taxon>
        <taxon>Linaceae</taxon>
        <taxon>Linum</taxon>
    </lineage>
</organism>
<keyword evidence="3" id="KW-1185">Reference proteome</keyword>
<reference evidence="2 3" key="1">
    <citation type="submission" date="2024-04" db="EMBL/GenBank/DDBJ databases">
        <authorList>
            <person name="Fracassetti M."/>
        </authorList>
    </citation>
    <scope>NUCLEOTIDE SEQUENCE [LARGE SCALE GENOMIC DNA]</scope>
</reference>
<gene>
    <name evidence="2" type="ORF">LTRI10_LOCUS45508</name>
</gene>